<accession>A0ABV6VYU6</accession>
<sequence length="82" mass="9208">MHFSTIGTNRWEVISDDGQFAAAIRRRDLSDGRYGYAVNDISPHRASPRLLDDGHQLPSLERAKGFVLGYALAQEHHQETTS</sequence>
<proteinExistence type="predicted"/>
<protein>
    <submittedName>
        <fullName evidence="1">Uncharacterized protein</fullName>
    </submittedName>
</protein>
<name>A0ABV6VYU6_9ACTN</name>
<organism evidence="1 2">
    <name type="scientific">Streptacidiphilus cavernicola</name>
    <dbReference type="NCBI Taxonomy" id="3342716"/>
    <lineage>
        <taxon>Bacteria</taxon>
        <taxon>Bacillati</taxon>
        <taxon>Actinomycetota</taxon>
        <taxon>Actinomycetes</taxon>
        <taxon>Kitasatosporales</taxon>
        <taxon>Streptomycetaceae</taxon>
        <taxon>Streptacidiphilus</taxon>
    </lineage>
</organism>
<dbReference type="EMBL" id="JBHFAB010000013">
    <property type="protein sequence ID" value="MFC1418672.1"/>
    <property type="molecule type" value="Genomic_DNA"/>
</dbReference>
<evidence type="ECO:0000313" key="2">
    <source>
        <dbReference type="Proteomes" id="UP001592531"/>
    </source>
</evidence>
<reference evidence="1 2" key="1">
    <citation type="submission" date="2024-09" db="EMBL/GenBank/DDBJ databases">
        <authorList>
            <person name="Lee S.D."/>
        </authorList>
    </citation>
    <scope>NUCLEOTIDE SEQUENCE [LARGE SCALE GENOMIC DNA]</scope>
    <source>
        <strain evidence="1 2">N8-3</strain>
    </source>
</reference>
<gene>
    <name evidence="1" type="ORF">ACEZDE_18840</name>
</gene>
<dbReference type="RefSeq" id="WP_380537468.1">
    <property type="nucleotide sequence ID" value="NZ_JBHFAB010000013.1"/>
</dbReference>
<keyword evidence="2" id="KW-1185">Reference proteome</keyword>
<comment type="caution">
    <text evidence="1">The sequence shown here is derived from an EMBL/GenBank/DDBJ whole genome shotgun (WGS) entry which is preliminary data.</text>
</comment>
<evidence type="ECO:0000313" key="1">
    <source>
        <dbReference type="EMBL" id="MFC1418672.1"/>
    </source>
</evidence>
<dbReference type="Proteomes" id="UP001592531">
    <property type="component" value="Unassembled WGS sequence"/>
</dbReference>